<evidence type="ECO:0000313" key="1">
    <source>
        <dbReference type="EMBL" id="MCY9549005.1"/>
    </source>
</evidence>
<gene>
    <name evidence="1" type="ORF">M5W82_19150</name>
</gene>
<dbReference type="EMBL" id="JAMDLZ010000039">
    <property type="protein sequence ID" value="MCY9549005.1"/>
    <property type="molecule type" value="Genomic_DNA"/>
</dbReference>
<protein>
    <submittedName>
        <fullName evidence="1">Uncharacterized protein</fullName>
    </submittedName>
</protein>
<name>A0ABT4ETQ1_9BACI</name>
<proteinExistence type="predicted"/>
<dbReference type="Proteomes" id="UP001527052">
    <property type="component" value="Unassembled WGS sequence"/>
</dbReference>
<sequence length="58" mass="6614">MTIEISLWSSEATKLSVRSDIVHEVDVDIFRKLGDKLKKLVDKSIKLVDKQSKVLDKS</sequence>
<keyword evidence="2" id="KW-1185">Reference proteome</keyword>
<organism evidence="1 2">
    <name type="scientific">Lysinibacillus xylanilyticus</name>
    <dbReference type="NCBI Taxonomy" id="582475"/>
    <lineage>
        <taxon>Bacteria</taxon>
        <taxon>Bacillati</taxon>
        <taxon>Bacillota</taxon>
        <taxon>Bacilli</taxon>
        <taxon>Bacillales</taxon>
        <taxon>Bacillaceae</taxon>
        <taxon>Lysinibacillus</taxon>
    </lineage>
</organism>
<evidence type="ECO:0000313" key="2">
    <source>
        <dbReference type="Proteomes" id="UP001527052"/>
    </source>
</evidence>
<reference evidence="1 2" key="1">
    <citation type="submission" date="2022-05" db="EMBL/GenBank/DDBJ databases">
        <title>Genome Sequencing of Bee-Associated Microbes.</title>
        <authorList>
            <person name="Dunlap C."/>
        </authorList>
    </citation>
    <scope>NUCLEOTIDE SEQUENCE [LARGE SCALE GENOMIC DNA]</scope>
    <source>
        <strain evidence="1 2">NRRL BD-083</strain>
    </source>
</reference>
<comment type="caution">
    <text evidence="1">The sequence shown here is derived from an EMBL/GenBank/DDBJ whole genome shotgun (WGS) entry which is preliminary data.</text>
</comment>
<dbReference type="RefSeq" id="WP_268639008.1">
    <property type="nucleotide sequence ID" value="NZ_JAMDLZ010000039.1"/>
</dbReference>
<accession>A0ABT4ETQ1</accession>